<evidence type="ECO:0000313" key="6">
    <source>
        <dbReference type="Proteomes" id="UP001165122"/>
    </source>
</evidence>
<evidence type="ECO:0000256" key="3">
    <source>
        <dbReference type="SAM" id="Phobius"/>
    </source>
</evidence>
<dbReference type="SMART" id="SM01411">
    <property type="entry name" value="Ephrin_rec_like"/>
    <property type="match status" value="4"/>
</dbReference>
<evidence type="ECO:0000313" key="5">
    <source>
        <dbReference type="EMBL" id="GMI06450.1"/>
    </source>
</evidence>
<feature type="transmembrane region" description="Helical" evidence="3">
    <location>
        <begin position="754"/>
        <end position="778"/>
    </location>
</feature>
<accession>A0A9W7CIS3</accession>
<dbReference type="InterPro" id="IPR009030">
    <property type="entry name" value="Growth_fac_rcpt_cys_sf"/>
</dbReference>
<keyword evidence="3" id="KW-1133">Transmembrane helix</keyword>
<evidence type="ECO:0000256" key="1">
    <source>
        <dbReference type="ARBA" id="ARBA00023157"/>
    </source>
</evidence>
<sequence length="1159" mass="127462">MFDSPCWGEGETGDNAPKNPCARGRYNPNSSANSQEACLPCEEGKISSTGEGSCRACTGSAVPFSDSTACVCSKGSGNRLPTGRIQDTSKARLIDQHGRSPVFNRGSVSGRIEVKPSGKSKFGGIWPGYDGMWWADVDAMVACRQIGDELGYITVSGLKLSDTPQGSNRIWWKKMRCMGNENILEECEHEDLLDPHGSIFDLGVQVGVICKFAIGETCEPCLGGFSDVIAFDACTPCDAGKFSSMTPATSSASCQKCDSGQISSQGSSSCSVCEDAEDANDEQTQCLCRAGYEFNSTVGGGLPVGRLSDGANIRIRQRSNGLLFQLEDDGTDASPFFDGEGYNIDMPFNDAEAKVACEQLGEEVSLKTILWASLPYSETPSGSGHVAWDGIRCHEGDHALKECERMEALGTNHFYDIGVECKFEEPQDACVSCRPGKFSDKAQNTPCQNCTAGRYTDSSKSTTCMDCESGKVSNEVGRDSACSKTCEKTGTYTPSPPTECKSCEKGKYSKRVDVDCVECAAGRYSSEPESANCELCGVGKSTKNKKGQEKCSQCIQGLTTDDRSSCLILICDDDEYNDRGSGKCERCNEVGTAILLAGSILSFFLVALKTDRKQMVRFKVVSTFFQTADLTTMIKISWPAIALNFGLPFSLPTSSTRCLFKGVGWNQIHMFYMYVWVPILFFIWLFVCIIKRPKKSHARETLSSILVLLVVLWYAPVLSAAGTMMSCTESAVHGDRLFLDSDPTVSCELTLGRYIVLVHVFVISAVVGIGLPLSIYLITRWLASEDKLNADSSFASLFQWYRTGVPYFESVHMIRKGFLILTVSVIQQAIPQAAVCFLINLVFLIVLWKAQPMVFYPCSLFENKNLYHLAEMVGAGMTLVGNILAFVGSVSTTLMPNKQGIVNVIGVGFVCFNVIFIVAFMYGYHIDIRRSEKQRRLMKNSKRKSSFASEFEIDRTNVAFVTRMLGEDVISSVDDWEGIVASIEQTDGLAKVRLVDGLAFSRSQIISSVRKELQQVEDDARWLYTKVDFESVEDQKEREARVSDLRIRFSCYIKNIEHVNEGFAKYTGIERDGLDGLEGIILQERMEFCLSIVHSLKLSDGLSQEEVERSGSRDGGSVEMRVLERTVNPVLLGIQNWAKEQVGDGETTAQEMQDDQNFL</sequence>
<organism evidence="5 6">
    <name type="scientific">Triparma laevis f. longispina</name>
    <dbReference type="NCBI Taxonomy" id="1714387"/>
    <lineage>
        <taxon>Eukaryota</taxon>
        <taxon>Sar</taxon>
        <taxon>Stramenopiles</taxon>
        <taxon>Ochrophyta</taxon>
        <taxon>Bolidophyceae</taxon>
        <taxon>Parmales</taxon>
        <taxon>Triparmaceae</taxon>
        <taxon>Triparma</taxon>
    </lineage>
</organism>
<dbReference type="PANTHER" id="PTHR46967">
    <property type="entry name" value="INSULIN-LIKE GROWTH FACTOR BINDING PROTEIN,N-TERMINAL"/>
    <property type="match status" value="1"/>
</dbReference>
<feature type="region of interest" description="Disordered" evidence="2">
    <location>
        <begin position="1"/>
        <end position="21"/>
    </location>
</feature>
<dbReference type="Pfam" id="PF00530">
    <property type="entry name" value="SRCR"/>
    <property type="match status" value="1"/>
</dbReference>
<feature type="transmembrane region" description="Helical" evidence="3">
    <location>
        <begin position="671"/>
        <end position="690"/>
    </location>
</feature>
<gene>
    <name evidence="5" type="ORF">TrLO_g11792</name>
</gene>
<feature type="transmembrane region" description="Helical" evidence="3">
    <location>
        <begin position="866"/>
        <end position="888"/>
    </location>
</feature>
<dbReference type="PROSITE" id="PS50287">
    <property type="entry name" value="SRCR_2"/>
    <property type="match status" value="2"/>
</dbReference>
<keyword evidence="3" id="KW-0812">Transmembrane</keyword>
<keyword evidence="3" id="KW-0472">Membrane</keyword>
<dbReference type="SMART" id="SM00202">
    <property type="entry name" value="SR"/>
    <property type="match status" value="1"/>
</dbReference>
<evidence type="ECO:0000256" key="2">
    <source>
        <dbReference type="SAM" id="MobiDB-lite"/>
    </source>
</evidence>
<reference evidence="6" key="1">
    <citation type="journal article" date="2023" name="Commun. Biol.">
        <title>Genome analysis of Parmales, the sister group of diatoms, reveals the evolutionary specialization of diatoms from phago-mixotrophs to photoautotrophs.</title>
        <authorList>
            <person name="Ban H."/>
            <person name="Sato S."/>
            <person name="Yoshikawa S."/>
            <person name="Yamada K."/>
            <person name="Nakamura Y."/>
            <person name="Ichinomiya M."/>
            <person name="Sato N."/>
            <person name="Blanc-Mathieu R."/>
            <person name="Endo H."/>
            <person name="Kuwata A."/>
            <person name="Ogata H."/>
        </authorList>
    </citation>
    <scope>NUCLEOTIDE SEQUENCE [LARGE SCALE GENOMIC DNA]</scope>
    <source>
        <strain evidence="6">NIES 3700</strain>
    </source>
</reference>
<dbReference type="GO" id="GO:0016020">
    <property type="term" value="C:membrane"/>
    <property type="evidence" value="ECO:0007669"/>
    <property type="project" value="InterPro"/>
</dbReference>
<dbReference type="PANTHER" id="PTHR46967:SF2">
    <property type="entry name" value="SUSHI, VON WILLEBRAND FACTOR TYPE A, EGF AND PENTRAXIN DOMAIN-CONTAINING PROTEIN 1-LIKE"/>
    <property type="match status" value="1"/>
</dbReference>
<dbReference type="InterPro" id="IPR001190">
    <property type="entry name" value="SRCR"/>
</dbReference>
<dbReference type="SUPFAM" id="SSF57184">
    <property type="entry name" value="Growth factor receptor domain"/>
    <property type="match status" value="2"/>
</dbReference>
<evidence type="ECO:0000259" key="4">
    <source>
        <dbReference type="PROSITE" id="PS50287"/>
    </source>
</evidence>
<dbReference type="Proteomes" id="UP001165122">
    <property type="component" value="Unassembled WGS sequence"/>
</dbReference>
<feature type="transmembrane region" description="Helical" evidence="3">
    <location>
        <begin position="628"/>
        <end position="651"/>
    </location>
</feature>
<dbReference type="InterPro" id="IPR036772">
    <property type="entry name" value="SRCR-like_dom_sf"/>
</dbReference>
<dbReference type="Gene3D" id="3.10.250.10">
    <property type="entry name" value="SRCR-like domain"/>
    <property type="match status" value="2"/>
</dbReference>
<dbReference type="Gene3D" id="2.10.50.10">
    <property type="entry name" value="Tumor Necrosis Factor Receptor, subunit A, domain 2"/>
    <property type="match status" value="1"/>
</dbReference>
<dbReference type="OrthoDB" id="536948at2759"/>
<proteinExistence type="predicted"/>
<dbReference type="EMBL" id="BRXW01000100">
    <property type="protein sequence ID" value="GMI06450.1"/>
    <property type="molecule type" value="Genomic_DNA"/>
</dbReference>
<keyword evidence="1" id="KW-1015">Disulfide bond</keyword>
<feature type="domain" description="SRCR" evidence="4">
    <location>
        <begin position="305"/>
        <end position="434"/>
    </location>
</feature>
<comment type="caution">
    <text evidence="5">The sequence shown here is derived from an EMBL/GenBank/DDBJ whole genome shotgun (WGS) entry which is preliminary data.</text>
</comment>
<name>A0A9W7CIS3_9STRA</name>
<dbReference type="AlphaFoldDB" id="A0A9W7CIS3"/>
<feature type="domain" description="SRCR" evidence="4">
    <location>
        <begin position="91"/>
        <end position="211"/>
    </location>
</feature>
<keyword evidence="6" id="KW-1185">Reference proteome</keyword>
<feature type="transmembrane region" description="Helical" evidence="3">
    <location>
        <begin position="702"/>
        <end position="721"/>
    </location>
</feature>
<protein>
    <recommendedName>
        <fullName evidence="4">SRCR domain-containing protein</fullName>
    </recommendedName>
</protein>
<feature type="transmembrane region" description="Helical" evidence="3">
    <location>
        <begin position="590"/>
        <end position="608"/>
    </location>
</feature>
<feature type="transmembrane region" description="Helical" evidence="3">
    <location>
        <begin position="818"/>
        <end position="846"/>
    </location>
</feature>
<dbReference type="SUPFAM" id="SSF56487">
    <property type="entry name" value="SRCR-like"/>
    <property type="match status" value="2"/>
</dbReference>
<feature type="transmembrane region" description="Helical" evidence="3">
    <location>
        <begin position="900"/>
        <end position="924"/>
    </location>
</feature>